<evidence type="ECO:0000313" key="3">
    <source>
        <dbReference type="EMBL" id="KAB8337234.1"/>
    </source>
</evidence>
<evidence type="ECO:0000259" key="2">
    <source>
        <dbReference type="PROSITE" id="PS50048"/>
    </source>
</evidence>
<dbReference type="Pfam" id="PF00172">
    <property type="entry name" value="Zn_clus"/>
    <property type="match status" value="1"/>
</dbReference>
<organism evidence="3 4">
    <name type="scientific">Carpinus fangiana</name>
    <dbReference type="NCBI Taxonomy" id="176857"/>
    <lineage>
        <taxon>Eukaryota</taxon>
        <taxon>Viridiplantae</taxon>
        <taxon>Streptophyta</taxon>
        <taxon>Embryophyta</taxon>
        <taxon>Tracheophyta</taxon>
        <taxon>Spermatophyta</taxon>
        <taxon>Magnoliopsida</taxon>
        <taxon>eudicotyledons</taxon>
        <taxon>Gunneridae</taxon>
        <taxon>Pentapetalae</taxon>
        <taxon>rosids</taxon>
        <taxon>fabids</taxon>
        <taxon>Fagales</taxon>
        <taxon>Betulaceae</taxon>
        <taxon>Carpinus</taxon>
    </lineage>
</organism>
<dbReference type="PROSITE" id="PS50048">
    <property type="entry name" value="ZN2_CY6_FUNGAL_2"/>
    <property type="match status" value="1"/>
</dbReference>
<dbReference type="InterPro" id="IPR036864">
    <property type="entry name" value="Zn2-C6_fun-type_DNA-bd_sf"/>
</dbReference>
<dbReference type="Proteomes" id="UP000327013">
    <property type="component" value="Unassembled WGS sequence"/>
</dbReference>
<feature type="domain" description="Zn(2)-C6 fungal-type" evidence="2">
    <location>
        <begin position="132"/>
        <end position="166"/>
    </location>
</feature>
<dbReference type="OrthoDB" id="5401558at2759"/>
<feature type="compositionally biased region" description="Polar residues" evidence="1">
    <location>
        <begin position="245"/>
        <end position="263"/>
    </location>
</feature>
<dbReference type="AlphaFoldDB" id="A0A5N6KPZ7"/>
<feature type="compositionally biased region" description="Polar residues" evidence="1">
    <location>
        <begin position="1"/>
        <end position="32"/>
    </location>
</feature>
<reference evidence="3 4" key="1">
    <citation type="submission" date="2019-06" db="EMBL/GenBank/DDBJ databases">
        <title>A chromosomal-level reference genome of Carpinus fangiana (Coryloideae, Betulaceae).</title>
        <authorList>
            <person name="Yang X."/>
            <person name="Wang Z."/>
            <person name="Zhang L."/>
            <person name="Hao G."/>
            <person name="Liu J."/>
            <person name="Yang Y."/>
        </authorList>
    </citation>
    <scope>NUCLEOTIDE SEQUENCE [LARGE SCALE GENOMIC DNA]</scope>
    <source>
        <strain evidence="3">Cfa_2016G</strain>
        <tissue evidence="3">Leaf</tissue>
    </source>
</reference>
<evidence type="ECO:0000256" key="1">
    <source>
        <dbReference type="SAM" id="MobiDB-lite"/>
    </source>
</evidence>
<name>A0A5N6KPZ7_9ROSI</name>
<sequence>MYTANGGTPSNESHQQTQAPPRQWDTSPQAQYENGPYPSRPNTQPPTSQAGALRPDRPEMAILHPQPPYAQQQPPQEWPPRLPPTGAFYTQQGPPQGPPPPHGHHDPYRQGPPPQGQQNMGQSAPRQRTAIACKYCRRRKIRCSGFENSEDGRCSNCVRFSQECVFTPVSAQTQAFVPAQALYSRGNRVPPPEFYGNAVAFNTSHQQGVGKSLQPMPHGLCVGDYCSAHATLASQVVTTGGAPAENTTAKDLPLSKSQGSSCPLPSPWVDKQAQVHSSGSVKAQRRRRNDVASDRCVQQNRKEKSALHRSPEPQQRGFASENLFSP</sequence>
<dbReference type="SUPFAM" id="SSF57701">
    <property type="entry name" value="Zn2/Cys6 DNA-binding domain"/>
    <property type="match status" value="1"/>
</dbReference>
<keyword evidence="4" id="KW-1185">Reference proteome</keyword>
<feature type="compositionally biased region" description="Basic and acidic residues" evidence="1">
    <location>
        <begin position="300"/>
        <end position="311"/>
    </location>
</feature>
<comment type="caution">
    <text evidence="3">The sequence shown here is derived from an EMBL/GenBank/DDBJ whole genome shotgun (WGS) entry which is preliminary data.</text>
</comment>
<accession>A0A5N6KPZ7</accession>
<dbReference type="SMART" id="SM00066">
    <property type="entry name" value="GAL4"/>
    <property type="match status" value="1"/>
</dbReference>
<dbReference type="PROSITE" id="PS00463">
    <property type="entry name" value="ZN2_CY6_FUNGAL_1"/>
    <property type="match status" value="1"/>
</dbReference>
<dbReference type="EMBL" id="VIBQ01000009">
    <property type="protein sequence ID" value="KAB8337234.1"/>
    <property type="molecule type" value="Genomic_DNA"/>
</dbReference>
<protein>
    <recommendedName>
        <fullName evidence="2">Zn(2)-C6 fungal-type domain-containing protein</fullName>
    </recommendedName>
</protein>
<dbReference type="GO" id="GO:0008270">
    <property type="term" value="F:zinc ion binding"/>
    <property type="evidence" value="ECO:0007669"/>
    <property type="project" value="InterPro"/>
</dbReference>
<dbReference type="InterPro" id="IPR001138">
    <property type="entry name" value="Zn2Cys6_DnaBD"/>
</dbReference>
<feature type="region of interest" description="Disordered" evidence="1">
    <location>
        <begin position="241"/>
        <end position="326"/>
    </location>
</feature>
<dbReference type="Gene3D" id="4.10.240.10">
    <property type="entry name" value="Zn(2)-C6 fungal-type DNA-binding domain"/>
    <property type="match status" value="1"/>
</dbReference>
<feature type="compositionally biased region" description="Polar residues" evidence="1">
    <location>
        <begin position="40"/>
        <end position="50"/>
    </location>
</feature>
<dbReference type="CDD" id="cd00067">
    <property type="entry name" value="GAL4"/>
    <property type="match status" value="1"/>
</dbReference>
<proteinExistence type="predicted"/>
<feature type="region of interest" description="Disordered" evidence="1">
    <location>
        <begin position="1"/>
        <end position="126"/>
    </location>
</feature>
<dbReference type="GO" id="GO:0000981">
    <property type="term" value="F:DNA-binding transcription factor activity, RNA polymerase II-specific"/>
    <property type="evidence" value="ECO:0007669"/>
    <property type="project" value="InterPro"/>
</dbReference>
<evidence type="ECO:0000313" key="4">
    <source>
        <dbReference type="Proteomes" id="UP000327013"/>
    </source>
</evidence>
<gene>
    <name evidence="3" type="ORF">FH972_021536</name>
</gene>